<dbReference type="AlphaFoldDB" id="A0A1E3LXR3"/>
<dbReference type="OrthoDB" id="7585218at2"/>
<evidence type="ECO:0000313" key="3">
    <source>
        <dbReference type="Proteomes" id="UP000094487"/>
    </source>
</evidence>
<feature type="transmembrane region" description="Helical" evidence="1">
    <location>
        <begin position="36"/>
        <end position="61"/>
    </location>
</feature>
<name>A0A1E3LXR3_9SPHN</name>
<dbReference type="Proteomes" id="UP000094487">
    <property type="component" value="Unassembled WGS sequence"/>
</dbReference>
<keyword evidence="1" id="KW-1133">Transmembrane helix</keyword>
<dbReference type="STRING" id="1888892.BFL28_00300"/>
<gene>
    <name evidence="2" type="ORF">BFL28_00300</name>
</gene>
<evidence type="ECO:0000313" key="2">
    <source>
        <dbReference type="EMBL" id="ODP38528.1"/>
    </source>
</evidence>
<evidence type="ECO:0000256" key="1">
    <source>
        <dbReference type="SAM" id="Phobius"/>
    </source>
</evidence>
<keyword evidence="1" id="KW-0812">Transmembrane</keyword>
<dbReference type="EMBL" id="MDDS01000013">
    <property type="protein sequence ID" value="ODP38528.1"/>
    <property type="molecule type" value="Genomic_DNA"/>
</dbReference>
<keyword evidence="3" id="KW-1185">Reference proteome</keyword>
<protein>
    <submittedName>
        <fullName evidence="2">Uncharacterized protein</fullName>
    </submittedName>
</protein>
<accession>A0A1E3LXR3</accession>
<sequence length="74" mass="7951">MIEFSVFIYGLLSMFVLLSVEQNRRLARPNPQMVTVVGWGLFSMSSTLAVLFGAVALAALLGVHVPFLPQGALG</sequence>
<feature type="transmembrane region" description="Helical" evidence="1">
    <location>
        <begin position="6"/>
        <end position="24"/>
    </location>
</feature>
<comment type="caution">
    <text evidence="2">The sequence shown here is derived from an EMBL/GenBank/DDBJ whole genome shotgun (WGS) entry which is preliminary data.</text>
</comment>
<organism evidence="2 3">
    <name type="scientific">Sphingomonas turrisvirgatae</name>
    <dbReference type="NCBI Taxonomy" id="1888892"/>
    <lineage>
        <taxon>Bacteria</taxon>
        <taxon>Pseudomonadati</taxon>
        <taxon>Pseudomonadota</taxon>
        <taxon>Alphaproteobacteria</taxon>
        <taxon>Sphingomonadales</taxon>
        <taxon>Sphingomonadaceae</taxon>
        <taxon>Sphingomonas</taxon>
    </lineage>
</organism>
<keyword evidence="1" id="KW-0472">Membrane</keyword>
<reference evidence="2 3" key="1">
    <citation type="submission" date="2016-08" db="EMBL/GenBank/DDBJ databases">
        <title>Draft genome of the agarase producing Sphingomonas sp. MCT13.</title>
        <authorList>
            <person name="D'Andrea M.M."/>
            <person name="Rossolini G.M."/>
            <person name="Thaller M.C."/>
        </authorList>
    </citation>
    <scope>NUCLEOTIDE SEQUENCE [LARGE SCALE GENOMIC DNA]</scope>
    <source>
        <strain evidence="2 3">MCT13</strain>
    </source>
</reference>
<proteinExistence type="predicted"/>